<reference evidence="7 8" key="1">
    <citation type="submission" date="2024-06" db="EMBL/GenBank/DDBJ databases">
        <title>Genomic Encyclopedia of Type Strains, Phase IV (KMG-IV): sequencing the most valuable type-strain genomes for metagenomic binning, comparative biology and taxonomic classification.</title>
        <authorList>
            <person name="Goeker M."/>
        </authorList>
    </citation>
    <scope>NUCLEOTIDE SEQUENCE [LARGE SCALE GENOMIC DNA]</scope>
    <source>
        <strain evidence="7 8">DSM 29780</strain>
    </source>
</reference>
<protein>
    <submittedName>
        <fullName evidence="7">Cu(I)-responsive transcriptional regulator</fullName>
    </submittedName>
</protein>
<organism evidence="7 8">
    <name type="scientific">Rhizobium aquaticum</name>
    <dbReference type="NCBI Taxonomy" id="1549636"/>
    <lineage>
        <taxon>Bacteria</taxon>
        <taxon>Pseudomonadati</taxon>
        <taxon>Pseudomonadota</taxon>
        <taxon>Alphaproteobacteria</taxon>
        <taxon>Hyphomicrobiales</taxon>
        <taxon>Rhizobiaceae</taxon>
        <taxon>Rhizobium/Agrobacterium group</taxon>
        <taxon>Rhizobium</taxon>
    </lineage>
</organism>
<keyword evidence="3" id="KW-0805">Transcription regulation</keyword>
<keyword evidence="8" id="KW-1185">Reference proteome</keyword>
<dbReference type="Pfam" id="PF09278">
    <property type="entry name" value="MerR-DNA-bind"/>
    <property type="match status" value="1"/>
</dbReference>
<dbReference type="RefSeq" id="WP_354556982.1">
    <property type="nucleotide sequence ID" value="NZ_JBEPMB010000004.1"/>
</dbReference>
<proteinExistence type="predicted"/>
<dbReference type="PANTHER" id="PTHR30204">
    <property type="entry name" value="REDOX-CYCLING DRUG-SENSING TRANSCRIPTIONAL ACTIVATOR SOXR"/>
    <property type="match status" value="1"/>
</dbReference>
<evidence type="ECO:0000256" key="2">
    <source>
        <dbReference type="ARBA" id="ARBA00022490"/>
    </source>
</evidence>
<dbReference type="PROSITE" id="PS50937">
    <property type="entry name" value="HTH_MERR_2"/>
    <property type="match status" value="1"/>
</dbReference>
<evidence type="ECO:0000256" key="5">
    <source>
        <dbReference type="ARBA" id="ARBA00023163"/>
    </source>
</evidence>
<comment type="subcellular location">
    <subcellularLocation>
        <location evidence="1">Cytoplasm</location>
    </subcellularLocation>
</comment>
<evidence type="ECO:0000256" key="4">
    <source>
        <dbReference type="ARBA" id="ARBA00023125"/>
    </source>
</evidence>
<dbReference type="InterPro" id="IPR009061">
    <property type="entry name" value="DNA-bd_dom_put_sf"/>
</dbReference>
<dbReference type="InterPro" id="IPR047057">
    <property type="entry name" value="MerR_fam"/>
</dbReference>
<evidence type="ECO:0000256" key="1">
    <source>
        <dbReference type="ARBA" id="ARBA00004496"/>
    </source>
</evidence>
<accession>A0ABV2J1J5</accession>
<comment type="caution">
    <text evidence="7">The sequence shown here is derived from an EMBL/GenBank/DDBJ whole genome shotgun (WGS) entry which is preliminary data.</text>
</comment>
<dbReference type="InterPro" id="IPR000551">
    <property type="entry name" value="MerR-type_HTH_dom"/>
</dbReference>
<dbReference type="NCBIfam" id="TIGR02044">
    <property type="entry name" value="CueR"/>
    <property type="match status" value="1"/>
</dbReference>
<name>A0ABV2J1J5_9HYPH</name>
<sequence length="137" mass="15336">MNIGEASERSGLPAKTIRYYEDIALVAPDRADNGYRDYSSSDVHRLRFLSRARNLGFSIDECRLLLSLYTDRNRASADVKAMAEQRLEEIDAKIAELQSLKSALQPLVDCCHGDDRPDCPILDDLAGLRTKVKHAQA</sequence>
<dbReference type="InterPro" id="IPR015358">
    <property type="entry name" value="Tscrpt_reg_MerR_DNA-bd"/>
</dbReference>
<dbReference type="InterPro" id="IPR011789">
    <property type="entry name" value="CueR"/>
</dbReference>
<dbReference type="Proteomes" id="UP001549047">
    <property type="component" value="Unassembled WGS sequence"/>
</dbReference>
<dbReference type="SMART" id="SM00422">
    <property type="entry name" value="HTH_MERR"/>
    <property type="match status" value="1"/>
</dbReference>
<keyword evidence="2" id="KW-0963">Cytoplasm</keyword>
<evidence type="ECO:0000313" key="8">
    <source>
        <dbReference type="Proteomes" id="UP001549047"/>
    </source>
</evidence>
<dbReference type="PANTHER" id="PTHR30204:SF94">
    <property type="entry name" value="HEAVY METAL-DEPENDENT TRANSCRIPTIONAL REGULATOR HI_0293-RELATED"/>
    <property type="match status" value="1"/>
</dbReference>
<dbReference type="EMBL" id="JBEPMB010000004">
    <property type="protein sequence ID" value="MET3614478.1"/>
    <property type="molecule type" value="Genomic_DNA"/>
</dbReference>
<gene>
    <name evidence="7" type="ORF">ABID16_002815</name>
</gene>
<dbReference type="PRINTS" id="PR00040">
    <property type="entry name" value="HTHMERR"/>
</dbReference>
<feature type="domain" description="HTH merR-type" evidence="6">
    <location>
        <begin position="1"/>
        <end position="68"/>
    </location>
</feature>
<dbReference type="CDD" id="cd01108">
    <property type="entry name" value="HTH_CueR"/>
    <property type="match status" value="1"/>
</dbReference>
<evidence type="ECO:0000313" key="7">
    <source>
        <dbReference type="EMBL" id="MET3614478.1"/>
    </source>
</evidence>
<dbReference type="Pfam" id="PF00376">
    <property type="entry name" value="MerR"/>
    <property type="match status" value="1"/>
</dbReference>
<keyword evidence="5" id="KW-0804">Transcription</keyword>
<dbReference type="SUPFAM" id="SSF46955">
    <property type="entry name" value="Putative DNA-binding domain"/>
    <property type="match status" value="1"/>
</dbReference>
<evidence type="ECO:0000259" key="6">
    <source>
        <dbReference type="PROSITE" id="PS50937"/>
    </source>
</evidence>
<keyword evidence="4" id="KW-0238">DNA-binding</keyword>
<dbReference type="Gene3D" id="1.10.1660.10">
    <property type="match status" value="1"/>
</dbReference>
<evidence type="ECO:0000256" key="3">
    <source>
        <dbReference type="ARBA" id="ARBA00023015"/>
    </source>
</evidence>